<proteinExistence type="predicted"/>
<dbReference type="Proteomes" id="UP001596292">
    <property type="component" value="Unassembled WGS sequence"/>
</dbReference>
<organism evidence="1 2">
    <name type="scientific">Methylobacterium komagatae</name>
    <dbReference type="NCBI Taxonomy" id="374425"/>
    <lineage>
        <taxon>Bacteria</taxon>
        <taxon>Pseudomonadati</taxon>
        <taxon>Pseudomonadota</taxon>
        <taxon>Alphaproteobacteria</taxon>
        <taxon>Hyphomicrobiales</taxon>
        <taxon>Methylobacteriaceae</taxon>
        <taxon>Methylobacterium</taxon>
    </lineage>
</organism>
<dbReference type="RefSeq" id="WP_378970861.1">
    <property type="nucleotide sequence ID" value="NZ_JBHSWN010000001.1"/>
</dbReference>
<evidence type="ECO:0000313" key="2">
    <source>
        <dbReference type="Proteomes" id="UP001596292"/>
    </source>
</evidence>
<keyword evidence="2" id="KW-1185">Reference proteome</keyword>
<protein>
    <submittedName>
        <fullName evidence="1">Uncharacterized protein</fullName>
    </submittedName>
</protein>
<dbReference type="EMBL" id="JBHSWN010000001">
    <property type="protein sequence ID" value="MFC6790733.1"/>
    <property type="molecule type" value="Genomic_DNA"/>
</dbReference>
<gene>
    <name evidence="1" type="ORF">ACFQE0_14610</name>
</gene>
<accession>A0ABW2BJX6</accession>
<evidence type="ECO:0000313" key="1">
    <source>
        <dbReference type="EMBL" id="MFC6790733.1"/>
    </source>
</evidence>
<reference evidence="2" key="1">
    <citation type="journal article" date="2019" name="Int. J. Syst. Evol. Microbiol.">
        <title>The Global Catalogue of Microorganisms (GCM) 10K type strain sequencing project: providing services to taxonomists for standard genome sequencing and annotation.</title>
        <authorList>
            <consortium name="The Broad Institute Genomics Platform"/>
            <consortium name="The Broad Institute Genome Sequencing Center for Infectious Disease"/>
            <person name="Wu L."/>
            <person name="Ma J."/>
        </authorList>
    </citation>
    <scope>NUCLEOTIDE SEQUENCE [LARGE SCALE GENOMIC DNA]</scope>
    <source>
        <strain evidence="2">CCUG 48316</strain>
    </source>
</reference>
<comment type="caution">
    <text evidence="1">The sequence shown here is derived from an EMBL/GenBank/DDBJ whole genome shotgun (WGS) entry which is preliminary data.</text>
</comment>
<name>A0ABW2BJX6_9HYPH</name>
<sequence>MDDAYLGRPRFLPHVGTGPGCSVAIAPFGTTVGTIGVEAAGAVVELSCPAPLDGVWRLDVMERGTVRARPSLAFEPDARLAARRSVDDLATDWRPEEPDPLGCSPQAVARIDSDGDQVRTDAALLDLLEALYASGAGGWAEGVVAGIVGTCLPERFAGWDALRLLADSGWLVARVSKRWRARRWYLVPPHLTAFPSSGTVVLEGAATARLRKTFIEVGAAMASTIQTRAVAADWSIPTLSARTSDPVAFAAAVGLPLMEATANLPPTEHTLKYDDTLYGDQRRNVGSTWDWARSRFTGHAGGKRSAVVLERLATARPSAADIYRISVDGGTVQLLDGRNAAIALAHRTAAVPLFTFDGRGSILRRVAGEGALPSVVARYLRLRNGCGPGLDFGTHGRGYVARCQASDARMLKAWMGSALEGVDDGPAVRDRMLRALALGRSRGPDGPRLMAGIAARS</sequence>